<gene>
    <name evidence="4" type="ORF">DDE23_24150</name>
</gene>
<evidence type="ECO:0000256" key="2">
    <source>
        <dbReference type="ARBA" id="ARBA00022801"/>
    </source>
</evidence>
<dbReference type="Proteomes" id="UP000244810">
    <property type="component" value="Unassembled WGS sequence"/>
</dbReference>
<dbReference type="EMBL" id="QDDR01000021">
    <property type="protein sequence ID" value="PVE44892.1"/>
    <property type="molecule type" value="Genomic_DNA"/>
</dbReference>
<evidence type="ECO:0000259" key="3">
    <source>
        <dbReference type="Pfam" id="PF03061"/>
    </source>
</evidence>
<dbReference type="RefSeq" id="WP_107755165.1">
    <property type="nucleotide sequence ID" value="NZ_QBKF01000022.1"/>
</dbReference>
<evidence type="ECO:0000256" key="1">
    <source>
        <dbReference type="ARBA" id="ARBA00005953"/>
    </source>
</evidence>
<comment type="similarity">
    <text evidence="1">Belongs to the 4-hydroxybenzoyl-CoA thioesterase family.</text>
</comment>
<dbReference type="NCBIfam" id="TIGR00051">
    <property type="entry name" value="YbgC/FadM family acyl-CoA thioesterase"/>
    <property type="match status" value="1"/>
</dbReference>
<keyword evidence="5" id="KW-1185">Reference proteome</keyword>
<evidence type="ECO:0000313" key="5">
    <source>
        <dbReference type="Proteomes" id="UP000244810"/>
    </source>
</evidence>
<organism evidence="4 5">
    <name type="scientific">Pararhodobacter aggregans</name>
    <dbReference type="NCBI Taxonomy" id="404875"/>
    <lineage>
        <taxon>Bacteria</taxon>
        <taxon>Pseudomonadati</taxon>
        <taxon>Pseudomonadota</taxon>
        <taxon>Alphaproteobacteria</taxon>
        <taxon>Rhodobacterales</taxon>
        <taxon>Paracoccaceae</taxon>
        <taxon>Pararhodobacter</taxon>
    </lineage>
</organism>
<keyword evidence="2" id="KW-0378">Hydrolase</keyword>
<reference evidence="4 5" key="1">
    <citation type="journal article" date="2011" name="Syst. Appl. Microbiol.">
        <title>Defluviimonas denitrificans gen. nov., sp. nov., and Pararhodobacter aggregans gen. nov., sp. nov., non-phototrophic Rhodobacteraceae from the biofilter of a marine aquaculture.</title>
        <authorList>
            <person name="Foesel B.U."/>
            <person name="Drake H.L."/>
            <person name="Schramm A."/>
        </authorList>
    </citation>
    <scope>NUCLEOTIDE SEQUENCE [LARGE SCALE GENOMIC DNA]</scope>
    <source>
        <strain evidence="4 5">D1-19</strain>
    </source>
</reference>
<dbReference type="SUPFAM" id="SSF54637">
    <property type="entry name" value="Thioesterase/thiol ester dehydrase-isomerase"/>
    <property type="match status" value="1"/>
</dbReference>
<dbReference type="InterPro" id="IPR006683">
    <property type="entry name" value="Thioestr_dom"/>
</dbReference>
<dbReference type="InterPro" id="IPR050563">
    <property type="entry name" value="4-hydroxybenzoyl-CoA_TE"/>
</dbReference>
<feature type="domain" description="Thioesterase" evidence="3">
    <location>
        <begin position="18"/>
        <end position="98"/>
    </location>
</feature>
<sequence length="134" mass="15398">MHQFPVTVYYDETDLGAIVYHANYMKFIDRARADWVRGLGVDQNALRDEGMVFVVHKIEAEFLASARLEDRLVVTTDVLDVTRSRLFLDQRVYRGETLLFRARVSLVLMSLDGHPRRLPDALRSLGCERVTAAE</sequence>
<dbReference type="AlphaFoldDB" id="A0A2T7UJN3"/>
<dbReference type="InterPro" id="IPR029069">
    <property type="entry name" value="HotDog_dom_sf"/>
</dbReference>
<evidence type="ECO:0000313" key="4">
    <source>
        <dbReference type="EMBL" id="PVE44892.1"/>
    </source>
</evidence>
<comment type="caution">
    <text evidence="4">The sequence shown here is derived from an EMBL/GenBank/DDBJ whole genome shotgun (WGS) entry which is preliminary data.</text>
</comment>
<dbReference type="Pfam" id="PF03061">
    <property type="entry name" value="4HBT"/>
    <property type="match status" value="1"/>
</dbReference>
<name>A0A2T7UJN3_9RHOB</name>
<accession>A0A2T7UJN3</accession>
<dbReference type="PANTHER" id="PTHR31793">
    <property type="entry name" value="4-HYDROXYBENZOYL-COA THIOESTERASE FAMILY MEMBER"/>
    <property type="match status" value="1"/>
</dbReference>
<dbReference type="GO" id="GO:0047617">
    <property type="term" value="F:fatty acyl-CoA hydrolase activity"/>
    <property type="evidence" value="ECO:0007669"/>
    <property type="project" value="TreeGrafter"/>
</dbReference>
<dbReference type="Gene3D" id="3.10.129.10">
    <property type="entry name" value="Hotdog Thioesterase"/>
    <property type="match status" value="1"/>
</dbReference>
<dbReference type="FunFam" id="3.10.129.10:FF:000004">
    <property type="entry name" value="Tol-pal system-associated acyl-CoA thioesterase"/>
    <property type="match status" value="1"/>
</dbReference>
<dbReference type="CDD" id="cd00586">
    <property type="entry name" value="4HBT"/>
    <property type="match status" value="1"/>
</dbReference>
<dbReference type="PANTHER" id="PTHR31793:SF37">
    <property type="entry name" value="ACYL-COA THIOESTER HYDROLASE YBGC"/>
    <property type="match status" value="1"/>
</dbReference>
<dbReference type="InterPro" id="IPR006684">
    <property type="entry name" value="YbgC/YbaW"/>
</dbReference>
<proteinExistence type="inferred from homology"/>
<protein>
    <submittedName>
        <fullName evidence="4">Thioesterase</fullName>
    </submittedName>
</protein>
<dbReference type="PIRSF" id="PIRSF003230">
    <property type="entry name" value="YbgC"/>
    <property type="match status" value="1"/>
</dbReference>
<dbReference type="OrthoDB" id="9808429at2"/>